<keyword evidence="10" id="KW-1185">Reference proteome</keyword>
<feature type="region of interest" description="Disordered" evidence="7">
    <location>
        <begin position="338"/>
        <end position="371"/>
    </location>
</feature>
<comment type="subcellular location">
    <subcellularLocation>
        <location evidence="1">Cell membrane</location>
        <topology evidence="1">Multi-pass membrane protein</topology>
    </subcellularLocation>
</comment>
<keyword evidence="4 8" id="KW-0812">Transmembrane</keyword>
<evidence type="ECO:0000256" key="8">
    <source>
        <dbReference type="SAM" id="Phobius"/>
    </source>
</evidence>
<dbReference type="InterPro" id="IPR000715">
    <property type="entry name" value="Glycosyl_transferase_4"/>
</dbReference>
<evidence type="ECO:0000256" key="3">
    <source>
        <dbReference type="ARBA" id="ARBA00022679"/>
    </source>
</evidence>
<sequence length="371" mass="38491">MTMPAVVLAAAFASLGLQGVLLPVLRRYVVDIPNNRSSHAMPTARGGGLAVVAGIWLGIVAGYLAAAPVPWSVVVMALALSAALGLADDMWTLGALPRLGIQLVLGLSLALWMLETRTALSGISLVLAAAVATIWLAGFTNAFNFMDGVNGISALNAIVAGAWYAYVGWHWSVDNLTTLGLAVAGAAAGFLPWNFPKARVFLGDVGSYAIGMALAGLALWAAAAGVPLWSALAPLLVYVVDTSWTLTRRVASGQPWKQAHRDHIYQRLVAGGWSHARSAMVSAFAAVGCCAAALVTETVGPIVGVLLLAIGAGCYLLLPQTIHGDSASARLQAPGRRHAAEGAVVAPRNPSRAGRTVQPRPHPATHEWVSE</sequence>
<feature type="transmembrane region" description="Helical" evidence="8">
    <location>
        <begin position="228"/>
        <end position="247"/>
    </location>
</feature>
<feature type="transmembrane region" description="Helical" evidence="8">
    <location>
        <begin position="151"/>
        <end position="169"/>
    </location>
</feature>
<evidence type="ECO:0000256" key="6">
    <source>
        <dbReference type="ARBA" id="ARBA00023136"/>
    </source>
</evidence>
<dbReference type="Proteomes" id="UP000533017">
    <property type="component" value="Unassembled WGS sequence"/>
</dbReference>
<feature type="transmembrane region" description="Helical" evidence="8">
    <location>
        <begin position="46"/>
        <end position="65"/>
    </location>
</feature>
<keyword evidence="5 8" id="KW-1133">Transmembrane helix</keyword>
<evidence type="ECO:0000313" key="10">
    <source>
        <dbReference type="Proteomes" id="UP000533017"/>
    </source>
</evidence>
<feature type="transmembrane region" description="Helical" evidence="8">
    <location>
        <begin position="120"/>
        <end position="139"/>
    </location>
</feature>
<dbReference type="EMBL" id="JACBZA010000001">
    <property type="protein sequence ID" value="NYH84966.1"/>
    <property type="molecule type" value="Genomic_DNA"/>
</dbReference>
<feature type="transmembrane region" description="Helical" evidence="8">
    <location>
        <begin position="6"/>
        <end position="25"/>
    </location>
</feature>
<name>A0ABX2S5S0_9ACTN</name>
<proteinExistence type="predicted"/>
<evidence type="ECO:0000256" key="5">
    <source>
        <dbReference type="ARBA" id="ARBA00022989"/>
    </source>
</evidence>
<organism evidence="9 10">
    <name type="scientific">Actinopolymorpha cephalotaxi</name>
    <dbReference type="NCBI Taxonomy" id="504797"/>
    <lineage>
        <taxon>Bacteria</taxon>
        <taxon>Bacillati</taxon>
        <taxon>Actinomycetota</taxon>
        <taxon>Actinomycetes</taxon>
        <taxon>Propionibacteriales</taxon>
        <taxon>Actinopolymorphaceae</taxon>
        <taxon>Actinopolymorpha</taxon>
    </lineage>
</organism>
<gene>
    <name evidence="9" type="ORF">FHR37_003817</name>
</gene>
<comment type="caution">
    <text evidence="9">The sequence shown here is derived from an EMBL/GenBank/DDBJ whole genome shotgun (WGS) entry which is preliminary data.</text>
</comment>
<keyword evidence="2" id="KW-1003">Cell membrane</keyword>
<dbReference type="PANTHER" id="PTHR22926">
    <property type="entry name" value="PHOSPHO-N-ACETYLMURAMOYL-PENTAPEPTIDE-TRANSFERASE"/>
    <property type="match status" value="1"/>
</dbReference>
<keyword evidence="3" id="KW-0808">Transferase</keyword>
<feature type="transmembrane region" description="Helical" evidence="8">
    <location>
        <begin position="175"/>
        <end position="193"/>
    </location>
</feature>
<feature type="transmembrane region" description="Helical" evidence="8">
    <location>
        <begin position="95"/>
        <end position="114"/>
    </location>
</feature>
<feature type="transmembrane region" description="Helical" evidence="8">
    <location>
        <begin position="301"/>
        <end position="318"/>
    </location>
</feature>
<feature type="transmembrane region" description="Helical" evidence="8">
    <location>
        <begin position="268"/>
        <end position="295"/>
    </location>
</feature>
<reference evidence="9 10" key="1">
    <citation type="submission" date="2020-07" db="EMBL/GenBank/DDBJ databases">
        <title>Sequencing the genomes of 1000 actinobacteria strains.</title>
        <authorList>
            <person name="Klenk H.-P."/>
        </authorList>
    </citation>
    <scope>NUCLEOTIDE SEQUENCE [LARGE SCALE GENOMIC DNA]</scope>
    <source>
        <strain evidence="9 10">DSM 45117</strain>
    </source>
</reference>
<protein>
    <submittedName>
        <fullName evidence="9">UDP-N-acetylmuramyl pentapeptide phosphotransferase/UDP-N-acetylglucosamine-1-phosphate transferase</fullName>
    </submittedName>
</protein>
<evidence type="ECO:0000256" key="7">
    <source>
        <dbReference type="SAM" id="MobiDB-lite"/>
    </source>
</evidence>
<evidence type="ECO:0000256" key="4">
    <source>
        <dbReference type="ARBA" id="ARBA00022692"/>
    </source>
</evidence>
<keyword evidence="6 8" id="KW-0472">Membrane</keyword>
<evidence type="ECO:0000313" key="9">
    <source>
        <dbReference type="EMBL" id="NYH84966.1"/>
    </source>
</evidence>
<evidence type="ECO:0000256" key="1">
    <source>
        <dbReference type="ARBA" id="ARBA00004651"/>
    </source>
</evidence>
<dbReference type="Pfam" id="PF00953">
    <property type="entry name" value="Glycos_transf_4"/>
    <property type="match status" value="1"/>
</dbReference>
<dbReference type="PANTHER" id="PTHR22926:SF3">
    <property type="entry name" value="UNDECAPRENYL-PHOSPHATE ALPHA-N-ACETYLGLUCOSAMINYL 1-PHOSPHATE TRANSFERASE"/>
    <property type="match status" value="1"/>
</dbReference>
<evidence type="ECO:0000256" key="2">
    <source>
        <dbReference type="ARBA" id="ARBA00022475"/>
    </source>
</evidence>
<accession>A0ABX2S5S0</accession>